<name>A0AAW1E7Z5_ZOAVI</name>
<evidence type="ECO:0000313" key="3">
    <source>
        <dbReference type="Proteomes" id="UP001488805"/>
    </source>
</evidence>
<dbReference type="AlphaFoldDB" id="A0AAW1E7Z5"/>
<feature type="region of interest" description="Disordered" evidence="1">
    <location>
        <begin position="1"/>
        <end position="83"/>
    </location>
</feature>
<gene>
    <name evidence="2" type="ORF">VZT92_023638</name>
</gene>
<comment type="caution">
    <text evidence="2">The sequence shown here is derived from an EMBL/GenBank/DDBJ whole genome shotgun (WGS) entry which is preliminary data.</text>
</comment>
<evidence type="ECO:0000256" key="1">
    <source>
        <dbReference type="SAM" id="MobiDB-lite"/>
    </source>
</evidence>
<evidence type="ECO:0000313" key="2">
    <source>
        <dbReference type="EMBL" id="KAK9518328.1"/>
    </source>
</evidence>
<organism evidence="2 3">
    <name type="scientific">Zoarces viviparus</name>
    <name type="common">Viviparous eelpout</name>
    <name type="synonym">Blennius viviparus</name>
    <dbReference type="NCBI Taxonomy" id="48416"/>
    <lineage>
        <taxon>Eukaryota</taxon>
        <taxon>Metazoa</taxon>
        <taxon>Chordata</taxon>
        <taxon>Craniata</taxon>
        <taxon>Vertebrata</taxon>
        <taxon>Euteleostomi</taxon>
        <taxon>Actinopterygii</taxon>
        <taxon>Neopterygii</taxon>
        <taxon>Teleostei</taxon>
        <taxon>Neoteleostei</taxon>
        <taxon>Acanthomorphata</taxon>
        <taxon>Eupercaria</taxon>
        <taxon>Perciformes</taxon>
        <taxon>Cottioidei</taxon>
        <taxon>Zoarcales</taxon>
        <taxon>Zoarcidae</taxon>
        <taxon>Zoarcinae</taxon>
        <taxon>Zoarces</taxon>
    </lineage>
</organism>
<dbReference type="EMBL" id="JBCEZU010000538">
    <property type="protein sequence ID" value="KAK9518328.1"/>
    <property type="molecule type" value="Genomic_DNA"/>
</dbReference>
<feature type="compositionally biased region" description="Basic and acidic residues" evidence="1">
    <location>
        <begin position="14"/>
        <end position="28"/>
    </location>
</feature>
<feature type="compositionally biased region" description="Basic and acidic residues" evidence="1">
    <location>
        <begin position="70"/>
        <end position="83"/>
    </location>
</feature>
<keyword evidence="3" id="KW-1185">Reference proteome</keyword>
<feature type="compositionally biased region" description="Polar residues" evidence="1">
    <location>
        <begin position="1"/>
        <end position="11"/>
    </location>
</feature>
<accession>A0AAW1E7Z5</accession>
<reference evidence="2 3" key="1">
    <citation type="journal article" date="2024" name="Genome Biol. Evol.">
        <title>Chromosome-level genome assembly of the viviparous eelpout Zoarces viviparus.</title>
        <authorList>
            <person name="Fuhrmann N."/>
            <person name="Brasseur M.V."/>
            <person name="Bakowski C.E."/>
            <person name="Podsiadlowski L."/>
            <person name="Prost S."/>
            <person name="Krehenwinkel H."/>
            <person name="Mayer C."/>
        </authorList>
    </citation>
    <scope>NUCLEOTIDE SEQUENCE [LARGE SCALE GENOMIC DNA]</scope>
    <source>
        <strain evidence="2">NO-MEL_2022_Ind0_liver</strain>
    </source>
</reference>
<dbReference type="Proteomes" id="UP001488805">
    <property type="component" value="Unassembled WGS sequence"/>
</dbReference>
<sequence>MVVGHFSTTPAANRKPDRLQGEQTERLSRKTGLPSIATPMETAAQSPALHRQIRSPDRGALQQLDPTRYSGRDGPERLRDPQL</sequence>
<proteinExistence type="predicted"/>
<protein>
    <submittedName>
        <fullName evidence="2">Uncharacterized protein</fullName>
    </submittedName>
</protein>